<dbReference type="GO" id="GO:0031683">
    <property type="term" value="F:G-protein beta/gamma-subunit complex binding"/>
    <property type="evidence" value="ECO:0007669"/>
    <property type="project" value="InterPro"/>
</dbReference>
<dbReference type="Gene3D" id="3.40.50.300">
    <property type="entry name" value="P-loop containing nucleotide triphosphate hydrolases"/>
    <property type="match status" value="2"/>
</dbReference>
<organism evidence="7">
    <name type="scientific">Nippostrongylus brasiliensis</name>
    <name type="common">Rat hookworm</name>
    <dbReference type="NCBI Taxonomy" id="27835"/>
    <lineage>
        <taxon>Eukaryota</taxon>
        <taxon>Metazoa</taxon>
        <taxon>Ecdysozoa</taxon>
        <taxon>Nematoda</taxon>
        <taxon>Chromadorea</taxon>
        <taxon>Rhabditida</taxon>
        <taxon>Rhabditina</taxon>
        <taxon>Rhabditomorpha</taxon>
        <taxon>Strongyloidea</taxon>
        <taxon>Heligmosomidae</taxon>
        <taxon>Nippostrongylus</taxon>
    </lineage>
</organism>
<keyword evidence="2 4" id="KW-0342">GTP-binding</keyword>
<dbReference type="SUPFAM" id="SSF52540">
    <property type="entry name" value="P-loop containing nucleoside triphosphate hydrolases"/>
    <property type="match status" value="1"/>
</dbReference>
<reference evidence="7" key="1">
    <citation type="submission" date="2017-02" db="UniProtKB">
        <authorList>
            <consortium name="WormBaseParasite"/>
        </authorList>
    </citation>
    <scope>IDENTIFICATION</scope>
</reference>
<keyword evidence="3" id="KW-0807">Transducer</keyword>
<evidence type="ECO:0000256" key="3">
    <source>
        <dbReference type="ARBA" id="ARBA00023224"/>
    </source>
</evidence>
<dbReference type="GO" id="GO:0003924">
    <property type="term" value="F:GTPase activity"/>
    <property type="evidence" value="ECO:0007669"/>
    <property type="project" value="InterPro"/>
</dbReference>
<dbReference type="EMBL" id="UYSL01020048">
    <property type="protein sequence ID" value="VDL72352.1"/>
    <property type="molecule type" value="Genomic_DNA"/>
</dbReference>
<evidence type="ECO:0000256" key="4">
    <source>
        <dbReference type="PIRSR" id="PIRSR601019-1"/>
    </source>
</evidence>
<gene>
    <name evidence="5" type="ORF">NBR_LOCUS8763</name>
</gene>
<evidence type="ECO:0000256" key="1">
    <source>
        <dbReference type="ARBA" id="ARBA00022741"/>
    </source>
</evidence>
<reference evidence="5 6" key="2">
    <citation type="submission" date="2018-11" db="EMBL/GenBank/DDBJ databases">
        <authorList>
            <consortium name="Pathogen Informatics"/>
        </authorList>
    </citation>
    <scope>NUCLEOTIDE SEQUENCE [LARGE SCALE GENOMIC DNA]</scope>
</reference>
<dbReference type="Gene3D" id="1.10.400.10">
    <property type="entry name" value="GI Alpha 1, domain 2-like"/>
    <property type="match status" value="1"/>
</dbReference>
<evidence type="ECO:0000313" key="7">
    <source>
        <dbReference type="WBParaSite" id="NBR_0000876201-mRNA-1"/>
    </source>
</evidence>
<dbReference type="Pfam" id="PF00503">
    <property type="entry name" value="G-alpha"/>
    <property type="match status" value="2"/>
</dbReference>
<dbReference type="GO" id="GO:0001664">
    <property type="term" value="F:G protein-coupled receptor binding"/>
    <property type="evidence" value="ECO:0007669"/>
    <property type="project" value="TreeGrafter"/>
</dbReference>
<feature type="binding site" evidence="4">
    <location>
        <begin position="132"/>
        <end position="135"/>
    </location>
    <ligand>
        <name>GTP</name>
        <dbReference type="ChEBI" id="CHEBI:37565"/>
    </ligand>
</feature>
<protein>
    <submittedName>
        <fullName evidence="7">Guanine nucleotide-binding protein alpha-10 subunit (inferred by orthology to a C. elegans protein)</fullName>
    </submittedName>
</protein>
<dbReference type="InterPro" id="IPR011025">
    <property type="entry name" value="GproteinA_insert"/>
</dbReference>
<evidence type="ECO:0000256" key="2">
    <source>
        <dbReference type="ARBA" id="ARBA00023134"/>
    </source>
</evidence>
<dbReference type="GO" id="GO:0005834">
    <property type="term" value="C:heterotrimeric G-protein complex"/>
    <property type="evidence" value="ECO:0007669"/>
    <property type="project" value="TreeGrafter"/>
</dbReference>
<proteinExistence type="predicted"/>
<sequence>MGSCESVESRAAREAAVISKKIDRELEKKNNNNMVQKLLLLGPGESGKSTCLKQLKILHANGYSEQEIQEKKFVVYMNIVQAMNALLDAKDSLRIPFDNISMENRLKEALLLFDGVVNNQYFKDVSVILFLNKKDLFAEKILYVSLKVCFESYDAERDGTGYASSVAYIRKRFENALIKHSKKPYVHETCATDTNQVQVVINSVIDTIVQENLKDTGMI</sequence>
<dbReference type="GO" id="GO:0007188">
    <property type="term" value="P:adenylate cyclase-modulating G protein-coupled receptor signaling pathway"/>
    <property type="evidence" value="ECO:0007669"/>
    <property type="project" value="TreeGrafter"/>
</dbReference>
<dbReference type="InterPro" id="IPR027417">
    <property type="entry name" value="P-loop_NTPase"/>
</dbReference>
<dbReference type="STRING" id="27835.A0A0N4XZW1"/>
<dbReference type="PANTHER" id="PTHR10218:SF225">
    <property type="entry name" value="GUANINE NUCLEOTIDE-BINDING PROTEIN ALPHA-10 SUBUNIT"/>
    <property type="match status" value="1"/>
</dbReference>
<dbReference type="FunFam" id="3.40.50.300:FF:000720">
    <property type="entry name" value="Guanine nucleotide-binding protein G(k) subunit alpha"/>
    <property type="match status" value="1"/>
</dbReference>
<dbReference type="GO" id="GO:0005525">
    <property type="term" value="F:GTP binding"/>
    <property type="evidence" value="ECO:0007669"/>
    <property type="project" value="UniProtKB-KW"/>
</dbReference>
<keyword evidence="6" id="KW-1185">Reference proteome</keyword>
<evidence type="ECO:0000313" key="5">
    <source>
        <dbReference type="EMBL" id="VDL72352.1"/>
    </source>
</evidence>
<dbReference type="InterPro" id="IPR001019">
    <property type="entry name" value="Gprotein_alpha_su"/>
</dbReference>
<dbReference type="Proteomes" id="UP000271162">
    <property type="component" value="Unassembled WGS sequence"/>
</dbReference>
<evidence type="ECO:0000313" key="6">
    <source>
        <dbReference type="Proteomes" id="UP000271162"/>
    </source>
</evidence>
<dbReference type="OMA" id="YMNIVQA"/>
<keyword evidence="1 4" id="KW-0547">Nucleotide-binding</keyword>
<dbReference type="WBParaSite" id="NBR_0000876201-mRNA-1">
    <property type="protein sequence ID" value="NBR_0000876201-mRNA-1"/>
    <property type="gene ID" value="NBR_0000876201"/>
</dbReference>
<dbReference type="AlphaFoldDB" id="A0A0N4XZW1"/>
<dbReference type="SMART" id="SM00275">
    <property type="entry name" value="G_alpha"/>
    <property type="match status" value="1"/>
</dbReference>
<accession>A0A0N4XZW1</accession>
<dbReference type="PANTHER" id="PTHR10218">
    <property type="entry name" value="GTP-BINDING PROTEIN ALPHA SUBUNIT"/>
    <property type="match status" value="1"/>
</dbReference>
<feature type="binding site" evidence="4">
    <location>
        <position position="191"/>
    </location>
    <ligand>
        <name>GTP</name>
        <dbReference type="ChEBI" id="CHEBI:37565"/>
    </ligand>
</feature>
<dbReference type="PROSITE" id="PS51882">
    <property type="entry name" value="G_ALPHA"/>
    <property type="match status" value="1"/>
</dbReference>
<dbReference type="GO" id="GO:0005737">
    <property type="term" value="C:cytoplasm"/>
    <property type="evidence" value="ECO:0007669"/>
    <property type="project" value="TreeGrafter"/>
</dbReference>
<name>A0A0N4XZW1_NIPBR</name>